<sequence>MHESRVRPRITSTRQRCRDLQYCVGTRVENHDPAPRSGFRNVADRRVNRQAGNPHRTRIGTKASQERLADIRGLIPISTSRHFRRKLNPGISGGALLFVDFPIEWVVAESPPITHNMIRGGILPIPESMATVIRSTATSTPRPVQWLAVGSGVVSPTAARNVKVTTWGWNGTCYTK</sequence>
<proteinExistence type="predicted"/>
<dbReference type="Proteomes" id="UP000054018">
    <property type="component" value="Unassembled WGS sequence"/>
</dbReference>
<organism evidence="1 2">
    <name type="scientific">Pisolithus microcarpus 441</name>
    <dbReference type="NCBI Taxonomy" id="765257"/>
    <lineage>
        <taxon>Eukaryota</taxon>
        <taxon>Fungi</taxon>
        <taxon>Dikarya</taxon>
        <taxon>Basidiomycota</taxon>
        <taxon>Agaricomycotina</taxon>
        <taxon>Agaricomycetes</taxon>
        <taxon>Agaricomycetidae</taxon>
        <taxon>Boletales</taxon>
        <taxon>Sclerodermatineae</taxon>
        <taxon>Pisolithaceae</taxon>
        <taxon>Pisolithus</taxon>
    </lineage>
</organism>
<protein>
    <submittedName>
        <fullName evidence="1">Uncharacterized protein</fullName>
    </submittedName>
</protein>
<dbReference type="AlphaFoldDB" id="A0A0C9YFR3"/>
<reference evidence="2" key="2">
    <citation type="submission" date="2015-01" db="EMBL/GenBank/DDBJ databases">
        <title>Evolutionary Origins and Diversification of the Mycorrhizal Mutualists.</title>
        <authorList>
            <consortium name="DOE Joint Genome Institute"/>
            <consortium name="Mycorrhizal Genomics Consortium"/>
            <person name="Kohler A."/>
            <person name="Kuo A."/>
            <person name="Nagy L.G."/>
            <person name="Floudas D."/>
            <person name="Copeland A."/>
            <person name="Barry K.W."/>
            <person name="Cichocki N."/>
            <person name="Veneault-Fourrey C."/>
            <person name="LaButti K."/>
            <person name="Lindquist E.A."/>
            <person name="Lipzen A."/>
            <person name="Lundell T."/>
            <person name="Morin E."/>
            <person name="Murat C."/>
            <person name="Riley R."/>
            <person name="Ohm R."/>
            <person name="Sun H."/>
            <person name="Tunlid A."/>
            <person name="Henrissat B."/>
            <person name="Grigoriev I.V."/>
            <person name="Hibbett D.S."/>
            <person name="Martin F."/>
        </authorList>
    </citation>
    <scope>NUCLEOTIDE SEQUENCE [LARGE SCALE GENOMIC DNA]</scope>
    <source>
        <strain evidence="2">441</strain>
    </source>
</reference>
<name>A0A0C9YFR3_9AGAM</name>
<evidence type="ECO:0000313" key="2">
    <source>
        <dbReference type="Proteomes" id="UP000054018"/>
    </source>
</evidence>
<reference evidence="1 2" key="1">
    <citation type="submission" date="2014-04" db="EMBL/GenBank/DDBJ databases">
        <authorList>
            <consortium name="DOE Joint Genome Institute"/>
            <person name="Kuo A."/>
            <person name="Kohler A."/>
            <person name="Costa M.D."/>
            <person name="Nagy L.G."/>
            <person name="Floudas D."/>
            <person name="Copeland A."/>
            <person name="Barry K.W."/>
            <person name="Cichocki N."/>
            <person name="Veneault-Fourrey C."/>
            <person name="LaButti K."/>
            <person name="Lindquist E.A."/>
            <person name="Lipzen A."/>
            <person name="Lundell T."/>
            <person name="Morin E."/>
            <person name="Murat C."/>
            <person name="Sun H."/>
            <person name="Tunlid A."/>
            <person name="Henrissat B."/>
            <person name="Grigoriev I.V."/>
            <person name="Hibbett D.S."/>
            <person name="Martin F."/>
            <person name="Nordberg H.P."/>
            <person name="Cantor M.N."/>
            <person name="Hua S.X."/>
        </authorList>
    </citation>
    <scope>NUCLEOTIDE SEQUENCE [LARGE SCALE GENOMIC DNA]</scope>
    <source>
        <strain evidence="1 2">441</strain>
    </source>
</reference>
<dbReference type="HOGENOM" id="CLU_1525768_0_0_1"/>
<keyword evidence="2" id="KW-1185">Reference proteome</keyword>
<dbReference type="EMBL" id="KN833892">
    <property type="protein sequence ID" value="KIK15401.1"/>
    <property type="molecule type" value="Genomic_DNA"/>
</dbReference>
<evidence type="ECO:0000313" key="1">
    <source>
        <dbReference type="EMBL" id="KIK15401.1"/>
    </source>
</evidence>
<accession>A0A0C9YFR3</accession>
<gene>
    <name evidence="1" type="ORF">PISMIDRAFT_687320</name>
</gene>